<comment type="caution">
    <text evidence="3">The sequence shown here is derived from an EMBL/GenBank/DDBJ whole genome shotgun (WGS) entry which is preliminary data.</text>
</comment>
<name>A0ABQ5K2I9_9EUKA</name>
<dbReference type="Proteomes" id="UP001057375">
    <property type="component" value="Unassembled WGS sequence"/>
</dbReference>
<evidence type="ECO:0000313" key="3">
    <source>
        <dbReference type="EMBL" id="GKT22436.1"/>
    </source>
</evidence>
<keyword evidence="4" id="KW-1185">Reference proteome</keyword>
<organism evidence="3 4">
    <name type="scientific">Aduncisulcus paluster</name>
    <dbReference type="NCBI Taxonomy" id="2918883"/>
    <lineage>
        <taxon>Eukaryota</taxon>
        <taxon>Metamonada</taxon>
        <taxon>Carpediemonas-like organisms</taxon>
        <taxon>Aduncisulcus</taxon>
    </lineage>
</organism>
<proteinExistence type="predicted"/>
<reference evidence="3" key="1">
    <citation type="submission" date="2022-03" db="EMBL/GenBank/DDBJ databases">
        <title>Draft genome sequence of Aduncisulcus paluster, a free-living microaerophilic Fornicata.</title>
        <authorList>
            <person name="Yuyama I."/>
            <person name="Kume K."/>
            <person name="Tamura T."/>
            <person name="Inagaki Y."/>
            <person name="Hashimoto T."/>
        </authorList>
    </citation>
    <scope>NUCLEOTIDE SEQUENCE</scope>
    <source>
        <strain evidence="3">NY0171</strain>
    </source>
</reference>
<keyword evidence="2" id="KW-0324">Glycolysis</keyword>
<dbReference type="EMBL" id="BQXS01012403">
    <property type="protein sequence ID" value="GKT22436.1"/>
    <property type="molecule type" value="Genomic_DNA"/>
</dbReference>
<gene>
    <name evidence="3" type="ORF">ADUPG1_012117</name>
</gene>
<sequence length="157" mass="17044">MDSVYQNIRRKYDIPVPPALSGLDFSFTKGGATVSRRDCADVASAFPKTYGQPVIKVSKSDKSLESKPFRIGCCLSGGPAAGGHNVIIGLYDKLKQIHKESSLVGFTGGPAGILNKEYVEVDDALAYKFRNMGGFDMLGSGRTKLETEEHFETVFQT</sequence>
<evidence type="ECO:0000256" key="1">
    <source>
        <dbReference type="ARBA" id="ARBA00022490"/>
    </source>
</evidence>
<dbReference type="Gene3D" id="3.40.50.450">
    <property type="match status" value="1"/>
</dbReference>
<feature type="non-terminal residue" evidence="3">
    <location>
        <position position="157"/>
    </location>
</feature>
<dbReference type="PANTHER" id="PTHR43650">
    <property type="entry name" value="PYROPHOSPHATE--FRUCTOSE 6-PHOSPHATE 1-PHOSPHOTRANSFERASE"/>
    <property type="match status" value="1"/>
</dbReference>
<evidence type="ECO:0000256" key="2">
    <source>
        <dbReference type="ARBA" id="ARBA00023152"/>
    </source>
</evidence>
<dbReference type="PANTHER" id="PTHR43650:SF1">
    <property type="entry name" value="PYROPHOSPHATE--FRUCTOSE 6-PHOSPHATE 1-PHOSPHOTRANSFERASE SUBUNIT BETA 2"/>
    <property type="match status" value="1"/>
</dbReference>
<accession>A0ABQ5K2I9</accession>
<keyword evidence="1" id="KW-0963">Cytoplasm</keyword>
<evidence type="ECO:0000313" key="4">
    <source>
        <dbReference type="Proteomes" id="UP001057375"/>
    </source>
</evidence>
<dbReference type="InterPro" id="IPR035966">
    <property type="entry name" value="PKF_sf"/>
</dbReference>
<protein>
    <submittedName>
        <fullName evidence="3">Diphosphate--fructose-6-phosphate 1-phosphotransferase</fullName>
    </submittedName>
</protein>
<dbReference type="SUPFAM" id="SSF53784">
    <property type="entry name" value="Phosphofructokinase"/>
    <property type="match status" value="1"/>
</dbReference>